<dbReference type="PROSITE" id="PS51318">
    <property type="entry name" value="TAT"/>
    <property type="match status" value="1"/>
</dbReference>
<feature type="signal peptide" evidence="1">
    <location>
        <begin position="1"/>
        <end position="34"/>
    </location>
</feature>
<dbReference type="Proteomes" id="UP000315673">
    <property type="component" value="Chromosome"/>
</dbReference>
<accession>A0A5B8LIF4</accession>
<feature type="chain" id="PRO_5022855259" evidence="1">
    <location>
        <begin position="35"/>
        <end position="203"/>
    </location>
</feature>
<gene>
    <name evidence="2" type="ORF">FPZ24_10860</name>
</gene>
<dbReference type="InterPro" id="IPR006311">
    <property type="entry name" value="TAT_signal"/>
</dbReference>
<dbReference type="InterPro" id="IPR050811">
    <property type="entry name" value="Phosphate_ABC_transporter"/>
</dbReference>
<dbReference type="Gene3D" id="3.40.190.10">
    <property type="entry name" value="Periplasmic binding protein-like II"/>
    <property type="match status" value="1"/>
</dbReference>
<evidence type="ECO:0000256" key="1">
    <source>
        <dbReference type="SAM" id="SignalP"/>
    </source>
</evidence>
<protein>
    <submittedName>
        <fullName evidence="2">Uncharacterized protein</fullName>
    </submittedName>
</protein>
<dbReference type="PANTHER" id="PTHR30570:SF6">
    <property type="entry name" value="PHOSPHATE-BINDING PROTEIN PSTS"/>
    <property type="match status" value="1"/>
</dbReference>
<dbReference type="PANTHER" id="PTHR30570">
    <property type="entry name" value="PERIPLASMIC PHOSPHATE BINDING COMPONENT OF PHOSPHATE ABC TRANSPORTER"/>
    <property type="match status" value="1"/>
</dbReference>
<dbReference type="OrthoDB" id="8437302at2"/>
<dbReference type="EMBL" id="CP042306">
    <property type="protein sequence ID" value="QDZ07923.1"/>
    <property type="molecule type" value="Genomic_DNA"/>
</dbReference>
<evidence type="ECO:0000313" key="3">
    <source>
        <dbReference type="Proteomes" id="UP000315673"/>
    </source>
</evidence>
<sequence>MLMPPDLRPADFVRFPRRSLLLLALAGVAGTAFAATAPQSYRTNAPQLQGKLTIVGARAMARVVERWVAIFRREHPDVDVIVAPAGSGVVAEALADGVADVAPLPRVLNQSERGLTMASSRDPRGVVVGFASARGQSSARPLVIYLNKATGGQPNGIATEFARVALSPEGQRQFAAGALTGVERKHALSALGGLVGGMPATAQ</sequence>
<keyword evidence="1" id="KW-0732">Signal</keyword>
<reference evidence="2 3" key="1">
    <citation type="submission" date="2019-07" db="EMBL/GenBank/DDBJ databases">
        <title>Full genome sequence of Sphingomonas sp. 4R-6-7(HKS19).</title>
        <authorList>
            <person name="Im W.-T."/>
        </authorList>
    </citation>
    <scope>NUCLEOTIDE SEQUENCE [LARGE SCALE GENOMIC DNA]</scope>
    <source>
        <strain evidence="2 3">HKS19</strain>
    </source>
</reference>
<proteinExistence type="predicted"/>
<name>A0A5B8LIF4_9SPHN</name>
<dbReference type="KEGG" id="spai:FPZ24_10860"/>
<dbReference type="SUPFAM" id="SSF53850">
    <property type="entry name" value="Periplasmic binding protein-like II"/>
    <property type="match status" value="1"/>
</dbReference>
<evidence type="ECO:0000313" key="2">
    <source>
        <dbReference type="EMBL" id="QDZ07923.1"/>
    </source>
</evidence>
<keyword evidence="3" id="KW-1185">Reference proteome</keyword>
<dbReference type="AlphaFoldDB" id="A0A5B8LIF4"/>
<organism evidence="2 3">
    <name type="scientific">Sphingomonas panacisoli</name>
    <dbReference type="NCBI Taxonomy" id="1813879"/>
    <lineage>
        <taxon>Bacteria</taxon>
        <taxon>Pseudomonadati</taxon>
        <taxon>Pseudomonadota</taxon>
        <taxon>Alphaproteobacteria</taxon>
        <taxon>Sphingomonadales</taxon>
        <taxon>Sphingomonadaceae</taxon>
        <taxon>Sphingomonas</taxon>
    </lineage>
</organism>